<evidence type="ECO:0000256" key="14">
    <source>
        <dbReference type="PIRSR" id="PIRSR605478-4"/>
    </source>
</evidence>
<feature type="site" description="Important for catalytic activity" evidence="15">
    <location>
        <position position="148"/>
    </location>
</feature>
<gene>
    <name evidence="18" type="ORF">EPD83_016740</name>
</gene>
<feature type="binding site" evidence="12">
    <location>
        <position position="606"/>
    </location>
    <ligand>
        <name>substrate</name>
    </ligand>
</feature>
<dbReference type="Pfam" id="PF02779">
    <property type="entry name" value="Transket_pyr"/>
    <property type="match status" value="1"/>
</dbReference>
<evidence type="ECO:0000256" key="5">
    <source>
        <dbReference type="ARBA" id="ARBA00022679"/>
    </source>
</evidence>
<dbReference type="FunFam" id="3.40.50.970:FF:000003">
    <property type="entry name" value="Transketolase"/>
    <property type="match status" value="1"/>
</dbReference>
<dbReference type="InterPro" id="IPR033247">
    <property type="entry name" value="Transketolase_fam"/>
</dbReference>
<comment type="subunit">
    <text evidence="2">Homodimer.</text>
</comment>
<feature type="binding site" evidence="13">
    <location>
        <begin position="236"/>
        <end position="238"/>
    </location>
    <ligand>
        <name>thiamine diphosphate</name>
        <dbReference type="ChEBI" id="CHEBI:58937"/>
    </ligand>
</feature>
<dbReference type="GO" id="GO:0005829">
    <property type="term" value="C:cytosol"/>
    <property type="evidence" value="ECO:0007669"/>
    <property type="project" value="TreeGrafter"/>
</dbReference>
<dbReference type="FunFam" id="3.40.50.970:FF:000004">
    <property type="entry name" value="Transketolase"/>
    <property type="match status" value="1"/>
</dbReference>
<dbReference type="InterPro" id="IPR009014">
    <property type="entry name" value="Transketo_C/PFOR_II"/>
</dbReference>
<feature type="binding site" evidence="12">
    <location>
        <position position="148"/>
    </location>
    <ligand>
        <name>substrate</name>
    </ligand>
</feature>
<dbReference type="EC" id="2.2.1.1" evidence="3 10"/>
<proteinExistence type="inferred from homology"/>
<dbReference type="Gene3D" id="3.40.50.920">
    <property type="match status" value="1"/>
</dbReference>
<evidence type="ECO:0000256" key="16">
    <source>
        <dbReference type="SAM" id="MobiDB-lite"/>
    </source>
</evidence>
<feature type="binding site" evidence="14">
    <location>
        <position position="310"/>
    </location>
    <ligand>
        <name>Mg(2+)</name>
        <dbReference type="ChEBI" id="CHEBI:18420"/>
    </ligand>
</feature>
<accession>A0A8T6R7G9</accession>
<dbReference type="SMART" id="SM00861">
    <property type="entry name" value="Transket_pyr"/>
    <property type="match status" value="1"/>
</dbReference>
<dbReference type="FunFam" id="3.40.50.920:FF:000003">
    <property type="entry name" value="Transketolase"/>
    <property type="match status" value="1"/>
</dbReference>
<evidence type="ECO:0000256" key="7">
    <source>
        <dbReference type="ARBA" id="ARBA00022842"/>
    </source>
</evidence>
<feature type="binding site" evidence="14">
    <location>
        <position position="312"/>
    </location>
    <ligand>
        <name>Mg(2+)</name>
        <dbReference type="ChEBI" id="CHEBI:18420"/>
    </ligand>
</feature>
<comment type="caution">
    <text evidence="18">The sequence shown here is derived from an EMBL/GenBank/DDBJ whole genome shotgun (WGS) entry which is preliminary data.</text>
</comment>
<evidence type="ECO:0000256" key="9">
    <source>
        <dbReference type="ARBA" id="ARBA00049473"/>
    </source>
</evidence>
<feature type="site" description="Important for catalytic activity" evidence="15">
    <location>
        <position position="398"/>
    </location>
</feature>
<dbReference type="InterPro" id="IPR005475">
    <property type="entry name" value="Transketolase-like_Pyr-bd"/>
</dbReference>
<keyword evidence="5 18" id="KW-0808">Transferase</keyword>
<feature type="active site" description="Proton donor" evidence="11">
    <location>
        <position position="556"/>
    </location>
</feature>
<evidence type="ECO:0000256" key="1">
    <source>
        <dbReference type="ARBA" id="ARBA00007131"/>
    </source>
</evidence>
<feature type="binding site" evidence="12">
    <location>
        <position position="520"/>
    </location>
    <ligand>
        <name>substrate</name>
    </ligand>
</feature>
<keyword evidence="19" id="KW-1185">Reference proteome</keyword>
<keyword evidence="6 14" id="KW-0479">Metal-binding</keyword>
<evidence type="ECO:0000256" key="10">
    <source>
        <dbReference type="NCBIfam" id="TIGR00232"/>
    </source>
</evidence>
<keyword evidence="8 13" id="KW-0786">Thiamine pyrophosphate</keyword>
<feature type="binding site" evidence="14">
    <location>
        <position position="280"/>
    </location>
    <ligand>
        <name>Mg(2+)</name>
        <dbReference type="ChEBI" id="CHEBI:18420"/>
    </ligand>
</feature>
<protein>
    <recommendedName>
        <fullName evidence="4 10">Transketolase</fullName>
        <ecNumber evidence="3 10">2.2.1.1</ecNumber>
    </recommendedName>
</protein>
<dbReference type="PROSITE" id="PS00802">
    <property type="entry name" value="TRANSKETOLASE_2"/>
    <property type="match status" value="1"/>
</dbReference>
<evidence type="ECO:0000256" key="11">
    <source>
        <dbReference type="PIRSR" id="PIRSR605478-1"/>
    </source>
</evidence>
<comment type="cofactor">
    <cofactor evidence="14">
        <name>Mg(2+)</name>
        <dbReference type="ChEBI" id="CHEBI:18420"/>
    </cofactor>
    <text evidence="14">Binds 1 Mg(2+) ion per subunit. Can also utilize other divalent metal cations, such as Ca(2+), Mn(2+) and Co(2+).</text>
</comment>
<sequence length="851" mass="91408">MIRGLVSATKAATRFRRAGAAAGAVVTGVVATSSFEVSVGGARRFYPSPRKGPPTGLDGEHRCGTRVGVSSVTRRLTAGGDVDRTSPRREVLLSTTTRTRTDSPLAGRSSDLTRPVAKKAKWTDLDVRAVDTVRALAADAVQHKGNGHPGTAMSLAPVAYLLYQQVMRHDPADPAWLGRDRFVLSCGHSSLTQYIQLYLSGYGLELSDLKALRTWGSLTPGHPEVHHTKGVEITTGPLGSGLASAVGMAMAQRRQRGMLDPDAKAGQSPFDHHVWVLASDGDMMEGVASEACSLAGHQELDNLTVVYDANQISIEDDTDISFSEDVGQRFEAYGWDVVDVDWRRSDDPAGTPEYTEDVDALLAALEKSRRPGKRPTLVRLHTVIAWPAPSARGTGKAHGSALGEDEVKATKELLGFDPEKTFQVDKAVLTHAREVKKRGKAAHREWDKGYKAWRKGNPETAALLDRLVAGELPSGFARGLPTWDADDKGIATRAASGKVLGALGERMPELWGGSADLAESNNTTMEGVQSFVPTGKQTAEWKGGPYGRTLHFGIRENAMGMILNGIALEGLTLPYGGTFLVFSDYMRPAVRLAALQELPVTFVWTHDSIGLGEDGPTHQPVEHLAALRAIPQLDVVRPADANETTEAWAEILRRRRTAGLALSRQPLRIVDRSEYGKASGVRKGAYVLAEAGKDHDATPEVVLIATGSEVAIALAARDKLEAARIPTRVVSMPCREWFEEQPRSYQHKVLPPEVTARVSIEAGVSMGWHDLVGDAGRCISLEHFGASADQATLYREFGFTPEAVVKAAKDSLKAARKGTGVPAVTDTAPRAKASRAAGDQKTPSQKASAGE</sequence>
<reference evidence="18" key="1">
    <citation type="submission" date="2020-03" db="EMBL/GenBank/DDBJ databases">
        <title>Phycicoccus flavus sp. nov., a novel endophytic actinobacterium isolated from branch of Kandelia candel.</title>
        <authorList>
            <person name="Tuo L."/>
        </authorList>
    </citation>
    <scope>NUCLEOTIDE SEQUENCE</scope>
    <source>
        <strain evidence="18">CMS6Z-2</strain>
    </source>
</reference>
<comment type="similarity">
    <text evidence="1">Belongs to the transketolase family.</text>
</comment>
<evidence type="ECO:0000256" key="15">
    <source>
        <dbReference type="PIRSR" id="PIRSR605478-5"/>
    </source>
</evidence>
<dbReference type="Pfam" id="PF00456">
    <property type="entry name" value="Transketolase_N"/>
    <property type="match status" value="1"/>
</dbReference>
<dbReference type="InterPro" id="IPR005478">
    <property type="entry name" value="Transketolase_bac-like"/>
</dbReference>
<feature type="binding site" evidence="12">
    <location>
        <position position="664"/>
    </location>
    <ligand>
        <name>substrate</name>
    </ligand>
</feature>
<evidence type="ECO:0000256" key="8">
    <source>
        <dbReference type="ARBA" id="ARBA00023052"/>
    </source>
</evidence>
<feature type="binding site" evidence="12">
    <location>
        <position position="614"/>
    </location>
    <ligand>
        <name>substrate</name>
    </ligand>
</feature>
<evidence type="ECO:0000256" key="6">
    <source>
        <dbReference type="ARBA" id="ARBA00022723"/>
    </source>
</evidence>
<dbReference type="InterPro" id="IPR005474">
    <property type="entry name" value="Transketolase_N"/>
</dbReference>
<comment type="cofactor">
    <cofactor evidence="13">
        <name>thiamine diphosphate</name>
        <dbReference type="ChEBI" id="CHEBI:58937"/>
    </cofactor>
    <text evidence="13">Binds 1 thiamine pyrophosphate per subunit. During the reaction, the substrate forms a covalent intermediate with the cofactor.</text>
</comment>
<dbReference type="PANTHER" id="PTHR43522:SF2">
    <property type="entry name" value="TRANSKETOLASE 1-RELATED"/>
    <property type="match status" value="1"/>
</dbReference>
<dbReference type="CDD" id="cd02012">
    <property type="entry name" value="TPP_TK"/>
    <property type="match status" value="1"/>
</dbReference>
<feature type="binding site" evidence="12">
    <location>
        <position position="493"/>
    </location>
    <ligand>
        <name>substrate</name>
    </ligand>
</feature>
<feature type="binding site" evidence="13">
    <location>
        <position position="281"/>
    </location>
    <ligand>
        <name>thiamine diphosphate</name>
        <dbReference type="ChEBI" id="CHEBI:58937"/>
    </ligand>
</feature>
<dbReference type="SUPFAM" id="SSF52518">
    <property type="entry name" value="Thiamin diphosphate-binding fold (THDP-binding)"/>
    <property type="match status" value="2"/>
</dbReference>
<organism evidence="18 19">
    <name type="scientific">Phycicoccus flavus</name>
    <dbReference type="NCBI Taxonomy" id="2502783"/>
    <lineage>
        <taxon>Bacteria</taxon>
        <taxon>Bacillati</taxon>
        <taxon>Actinomycetota</taxon>
        <taxon>Actinomycetes</taxon>
        <taxon>Micrococcales</taxon>
        <taxon>Intrasporangiaceae</taxon>
        <taxon>Phycicoccus</taxon>
    </lineage>
</organism>
<feature type="binding site" evidence="12">
    <location>
        <position position="618"/>
    </location>
    <ligand>
        <name>substrate</name>
    </ligand>
</feature>
<evidence type="ECO:0000313" key="18">
    <source>
        <dbReference type="EMBL" id="NHA69692.1"/>
    </source>
</evidence>
<dbReference type="AlphaFoldDB" id="A0A8T6R7G9"/>
<evidence type="ECO:0000256" key="13">
    <source>
        <dbReference type="PIRSR" id="PIRSR605478-3"/>
    </source>
</evidence>
<dbReference type="EMBL" id="SAYU02000071">
    <property type="protein sequence ID" value="NHA69692.1"/>
    <property type="molecule type" value="Genomic_DNA"/>
</dbReference>
<evidence type="ECO:0000256" key="3">
    <source>
        <dbReference type="ARBA" id="ARBA00013152"/>
    </source>
</evidence>
<dbReference type="NCBIfam" id="TIGR00232">
    <property type="entry name" value="tktlase_bact"/>
    <property type="match status" value="1"/>
</dbReference>
<dbReference type="Proteomes" id="UP000287866">
    <property type="component" value="Unassembled WGS sequence"/>
</dbReference>
<dbReference type="Gene3D" id="3.40.50.970">
    <property type="match status" value="2"/>
</dbReference>
<evidence type="ECO:0000256" key="4">
    <source>
        <dbReference type="ARBA" id="ARBA00016662"/>
    </source>
</evidence>
<dbReference type="CDD" id="cd07033">
    <property type="entry name" value="TPP_PYR_DXS_TK_like"/>
    <property type="match status" value="1"/>
</dbReference>
<evidence type="ECO:0000313" key="19">
    <source>
        <dbReference type="Proteomes" id="UP000287866"/>
    </source>
</evidence>
<evidence type="ECO:0000259" key="17">
    <source>
        <dbReference type="SMART" id="SM00861"/>
    </source>
</evidence>
<feature type="binding site" evidence="13">
    <location>
        <position position="188"/>
    </location>
    <ligand>
        <name>thiamine diphosphate</name>
        <dbReference type="ChEBI" id="CHEBI:58937"/>
    </ligand>
</feature>
<dbReference type="PROSITE" id="PS00801">
    <property type="entry name" value="TRANSKETOLASE_1"/>
    <property type="match status" value="1"/>
</dbReference>
<feature type="region of interest" description="Disordered" evidence="16">
    <location>
        <begin position="813"/>
        <end position="851"/>
    </location>
</feature>
<evidence type="ECO:0000256" key="2">
    <source>
        <dbReference type="ARBA" id="ARBA00011738"/>
    </source>
</evidence>
<dbReference type="PANTHER" id="PTHR43522">
    <property type="entry name" value="TRANSKETOLASE"/>
    <property type="match status" value="1"/>
</dbReference>
<feature type="binding site" evidence="12">
    <location>
        <position position="398"/>
    </location>
    <ligand>
        <name>substrate</name>
    </ligand>
</feature>
<feature type="binding site" evidence="13">
    <location>
        <position position="582"/>
    </location>
    <ligand>
        <name>thiamine diphosphate</name>
        <dbReference type="ChEBI" id="CHEBI:58937"/>
    </ligand>
</feature>
<keyword evidence="7 14" id="KW-0460">Magnesium</keyword>
<feature type="domain" description="Transketolase-like pyrimidine-binding" evidence="17">
    <location>
        <begin position="490"/>
        <end position="669"/>
    </location>
</feature>
<dbReference type="InterPro" id="IPR020826">
    <property type="entry name" value="Transketolase_BS"/>
</dbReference>
<dbReference type="GO" id="GO:0004802">
    <property type="term" value="F:transketolase activity"/>
    <property type="evidence" value="ECO:0007669"/>
    <property type="project" value="UniProtKB-UniRule"/>
</dbReference>
<dbReference type="GO" id="GO:0000287">
    <property type="term" value="F:magnesium ion binding"/>
    <property type="evidence" value="ECO:0007669"/>
    <property type="project" value="UniProtKB-ARBA"/>
</dbReference>
<dbReference type="Pfam" id="PF22613">
    <property type="entry name" value="Transketolase_C_1"/>
    <property type="match status" value="1"/>
</dbReference>
<comment type="catalytic activity">
    <reaction evidence="9">
        <text>D-sedoheptulose 7-phosphate + D-glyceraldehyde 3-phosphate = aldehydo-D-ribose 5-phosphate + D-xylulose 5-phosphate</text>
        <dbReference type="Rhea" id="RHEA:10508"/>
        <dbReference type="ChEBI" id="CHEBI:57483"/>
        <dbReference type="ChEBI" id="CHEBI:57737"/>
        <dbReference type="ChEBI" id="CHEBI:58273"/>
        <dbReference type="ChEBI" id="CHEBI:59776"/>
        <dbReference type="EC" id="2.2.1.1"/>
    </reaction>
</comment>
<feature type="compositionally biased region" description="Polar residues" evidence="16">
    <location>
        <begin position="841"/>
        <end position="851"/>
    </location>
</feature>
<evidence type="ECO:0000256" key="12">
    <source>
        <dbReference type="PIRSR" id="PIRSR605478-2"/>
    </source>
</evidence>
<name>A0A8T6R7G9_9MICO</name>
<feature type="binding site" evidence="13">
    <location>
        <position position="310"/>
    </location>
    <ligand>
        <name>thiamine diphosphate</name>
        <dbReference type="ChEBI" id="CHEBI:58937"/>
    </ligand>
</feature>
<dbReference type="InterPro" id="IPR049557">
    <property type="entry name" value="Transketolase_CS"/>
</dbReference>
<dbReference type="InterPro" id="IPR055152">
    <property type="entry name" value="Transketolase-like_C_2"/>
</dbReference>
<dbReference type="SUPFAM" id="SSF52922">
    <property type="entry name" value="TK C-terminal domain-like"/>
    <property type="match status" value="1"/>
</dbReference>
<dbReference type="GO" id="GO:0006098">
    <property type="term" value="P:pentose-phosphate shunt"/>
    <property type="evidence" value="ECO:0007669"/>
    <property type="project" value="TreeGrafter"/>
</dbReference>
<dbReference type="InterPro" id="IPR029061">
    <property type="entry name" value="THDP-binding"/>
</dbReference>
<feature type="binding site" evidence="13">
    <location>
        <position position="398"/>
    </location>
    <ligand>
        <name>thiamine diphosphate</name>
        <dbReference type="ChEBI" id="CHEBI:58937"/>
    </ligand>
</feature>